<name>A0A9P9AJM5_9HYPO</name>
<dbReference type="OrthoDB" id="5032467at2759"/>
<proteinExistence type="predicted"/>
<reference evidence="1 2" key="1">
    <citation type="journal article" date="2021" name="Nat. Commun.">
        <title>Genetic determinants of endophytism in the Arabidopsis root mycobiome.</title>
        <authorList>
            <person name="Mesny F."/>
            <person name="Miyauchi S."/>
            <person name="Thiergart T."/>
            <person name="Pickel B."/>
            <person name="Atanasova L."/>
            <person name="Karlsson M."/>
            <person name="Huettel B."/>
            <person name="Barry K.W."/>
            <person name="Haridas S."/>
            <person name="Chen C."/>
            <person name="Bauer D."/>
            <person name="Andreopoulos W."/>
            <person name="Pangilinan J."/>
            <person name="LaButti K."/>
            <person name="Riley R."/>
            <person name="Lipzen A."/>
            <person name="Clum A."/>
            <person name="Drula E."/>
            <person name="Henrissat B."/>
            <person name="Kohler A."/>
            <person name="Grigoriev I.V."/>
            <person name="Martin F.M."/>
            <person name="Hacquard S."/>
        </authorList>
    </citation>
    <scope>NUCLEOTIDE SEQUENCE [LARGE SCALE GENOMIC DNA]</scope>
    <source>
        <strain evidence="1 2">MPI-CAGE-CH-0241</strain>
    </source>
</reference>
<protein>
    <submittedName>
        <fullName evidence="1">Uncharacterized protein</fullName>
    </submittedName>
</protein>
<sequence>MSNCHRHLDLEMHTQCYISAASPIPINLPSLVALALLQTYIPTMTQVPDMISFYENPADPALISNDPFFGPWDETVRAYIADEAIHLVLGLTKVTDGPQSIRTLPMEFEFQNRGSSTDPIIEATRLLMPFISWYAPKVMTQLCQSVMDEIVRRYLKIPIFKITIIHKGRTA</sequence>
<evidence type="ECO:0000313" key="2">
    <source>
        <dbReference type="Proteomes" id="UP000777438"/>
    </source>
</evidence>
<keyword evidence="2" id="KW-1185">Reference proteome</keyword>
<gene>
    <name evidence="1" type="ORF">B0T10DRAFT_467347</name>
</gene>
<comment type="caution">
    <text evidence="1">The sequence shown here is derived from an EMBL/GenBank/DDBJ whole genome shotgun (WGS) entry which is preliminary data.</text>
</comment>
<organism evidence="1 2">
    <name type="scientific">Thelonectria olida</name>
    <dbReference type="NCBI Taxonomy" id="1576542"/>
    <lineage>
        <taxon>Eukaryota</taxon>
        <taxon>Fungi</taxon>
        <taxon>Dikarya</taxon>
        <taxon>Ascomycota</taxon>
        <taxon>Pezizomycotina</taxon>
        <taxon>Sordariomycetes</taxon>
        <taxon>Hypocreomycetidae</taxon>
        <taxon>Hypocreales</taxon>
        <taxon>Nectriaceae</taxon>
        <taxon>Thelonectria</taxon>
    </lineage>
</organism>
<evidence type="ECO:0000313" key="1">
    <source>
        <dbReference type="EMBL" id="KAH6869280.1"/>
    </source>
</evidence>
<dbReference type="Proteomes" id="UP000777438">
    <property type="component" value="Unassembled WGS sequence"/>
</dbReference>
<dbReference type="EMBL" id="JAGPYM010000075">
    <property type="protein sequence ID" value="KAH6869280.1"/>
    <property type="molecule type" value="Genomic_DNA"/>
</dbReference>
<dbReference type="AlphaFoldDB" id="A0A9P9AJM5"/>
<accession>A0A9P9AJM5</accession>